<dbReference type="PANTHER" id="PTHR11080:SF2">
    <property type="entry name" value="LD05707P"/>
    <property type="match status" value="1"/>
</dbReference>
<dbReference type="GO" id="GO:0008936">
    <property type="term" value="F:nicotinamidase activity"/>
    <property type="evidence" value="ECO:0007669"/>
    <property type="project" value="UniProtKB-EC"/>
</dbReference>
<dbReference type="Proteomes" id="UP001180845">
    <property type="component" value="Unassembled WGS sequence"/>
</dbReference>
<evidence type="ECO:0000256" key="6">
    <source>
        <dbReference type="ARBA" id="ARBA00039017"/>
    </source>
</evidence>
<dbReference type="CDD" id="cd01011">
    <property type="entry name" value="nicotinamidase"/>
    <property type="match status" value="1"/>
</dbReference>
<comment type="pathway">
    <text evidence="5">Cofactor biosynthesis; nicotinate biosynthesis; nicotinate from nicotinamide: step 1/1.</text>
</comment>
<accession>A0AAE4CPC8</accession>
<dbReference type="InterPro" id="IPR000868">
    <property type="entry name" value="Isochorismatase-like_dom"/>
</dbReference>
<dbReference type="PANTHER" id="PTHR11080">
    <property type="entry name" value="PYRAZINAMIDASE/NICOTINAMIDASE"/>
    <property type="match status" value="1"/>
</dbReference>
<dbReference type="Gene3D" id="3.40.50.850">
    <property type="entry name" value="Isochorismatase-like"/>
    <property type="match status" value="1"/>
</dbReference>
<evidence type="ECO:0000313" key="9">
    <source>
        <dbReference type="EMBL" id="MDR7302982.1"/>
    </source>
</evidence>
<evidence type="ECO:0000259" key="8">
    <source>
        <dbReference type="Pfam" id="PF00857"/>
    </source>
</evidence>
<keyword evidence="4 9" id="KW-0378">Hydrolase</keyword>
<evidence type="ECO:0000313" key="10">
    <source>
        <dbReference type="Proteomes" id="UP001180845"/>
    </source>
</evidence>
<dbReference type="RefSeq" id="WP_310274975.1">
    <property type="nucleotide sequence ID" value="NZ_JAVDXW010000001.1"/>
</dbReference>
<keyword evidence="2" id="KW-0662">Pyridine nucleotide biosynthesis</keyword>
<dbReference type="GO" id="GO:0046872">
    <property type="term" value="F:metal ion binding"/>
    <property type="evidence" value="ECO:0007669"/>
    <property type="project" value="UniProtKB-KW"/>
</dbReference>
<dbReference type="InterPro" id="IPR036380">
    <property type="entry name" value="Isochorismatase-like_sf"/>
</dbReference>
<evidence type="ECO:0000256" key="7">
    <source>
        <dbReference type="ARBA" id="ARBA00043224"/>
    </source>
</evidence>
<feature type="domain" description="Isochorismatase-like" evidence="8">
    <location>
        <begin position="4"/>
        <end position="177"/>
    </location>
</feature>
<protein>
    <recommendedName>
        <fullName evidence="6">nicotinamidase</fullName>
        <ecNumber evidence="6">3.5.1.19</ecNumber>
    </recommendedName>
    <alternativeName>
        <fullName evidence="7">Nicotinamide deamidase</fullName>
    </alternativeName>
</protein>
<reference evidence="9" key="1">
    <citation type="submission" date="2023-07" db="EMBL/GenBank/DDBJ databases">
        <title>Sequencing the genomes of 1000 actinobacteria strains.</title>
        <authorList>
            <person name="Klenk H.-P."/>
        </authorList>
    </citation>
    <scope>NUCLEOTIDE SEQUENCE</scope>
    <source>
        <strain evidence="9">DSM 45977</strain>
    </source>
</reference>
<evidence type="ECO:0000256" key="4">
    <source>
        <dbReference type="ARBA" id="ARBA00022801"/>
    </source>
</evidence>
<dbReference type="EC" id="3.5.1.19" evidence="6"/>
<dbReference type="InterPro" id="IPR052347">
    <property type="entry name" value="Isochorismatase_Nicotinamidase"/>
</dbReference>
<evidence type="ECO:0000256" key="3">
    <source>
        <dbReference type="ARBA" id="ARBA00022723"/>
    </source>
</evidence>
<comment type="caution">
    <text evidence="9">The sequence shown here is derived from an EMBL/GenBank/DDBJ whole genome shotgun (WGS) entry which is preliminary data.</text>
</comment>
<name>A0AAE4CPC8_9ACTN</name>
<evidence type="ECO:0000256" key="2">
    <source>
        <dbReference type="ARBA" id="ARBA00022642"/>
    </source>
</evidence>
<dbReference type="EMBL" id="JAVDXW010000001">
    <property type="protein sequence ID" value="MDR7302982.1"/>
    <property type="molecule type" value="Genomic_DNA"/>
</dbReference>
<gene>
    <name evidence="9" type="ORF">JOF55_003163</name>
</gene>
<dbReference type="GO" id="GO:0019363">
    <property type="term" value="P:pyridine nucleotide biosynthetic process"/>
    <property type="evidence" value="ECO:0007669"/>
    <property type="project" value="UniProtKB-KW"/>
</dbReference>
<proteinExistence type="inferred from homology"/>
<keyword evidence="3" id="KW-0479">Metal-binding</keyword>
<sequence length="184" mass="19230">MSEALIVVDVQNDFCEGGALAVPGGAGVAGAISAHMATVHHGHIVATRDYHIDPGEHFSDEPDFVRSWPVHCVAATAGAAFHPELDIAPVQAVFSKGQYSDGYSGFEGNGLARWLTEHGVDRVTITGLATDHCVRATALDSVREGFTTSVLLDLTAGVSRTTVDAALEELRAAGVTLVGEPVVR</sequence>
<organism evidence="9 10">
    <name type="scientific">Haloactinomyces albus</name>
    <dbReference type="NCBI Taxonomy" id="1352928"/>
    <lineage>
        <taxon>Bacteria</taxon>
        <taxon>Bacillati</taxon>
        <taxon>Actinomycetota</taxon>
        <taxon>Actinomycetes</taxon>
        <taxon>Actinopolysporales</taxon>
        <taxon>Actinopolysporaceae</taxon>
        <taxon>Haloactinomyces</taxon>
    </lineage>
</organism>
<dbReference type="AlphaFoldDB" id="A0AAE4CPC8"/>
<evidence type="ECO:0000256" key="5">
    <source>
        <dbReference type="ARBA" id="ARBA00037900"/>
    </source>
</evidence>
<dbReference type="SUPFAM" id="SSF52499">
    <property type="entry name" value="Isochorismatase-like hydrolases"/>
    <property type="match status" value="1"/>
</dbReference>
<evidence type="ECO:0000256" key="1">
    <source>
        <dbReference type="ARBA" id="ARBA00006336"/>
    </source>
</evidence>
<dbReference type="Pfam" id="PF00857">
    <property type="entry name" value="Isochorismatase"/>
    <property type="match status" value="1"/>
</dbReference>
<keyword evidence="10" id="KW-1185">Reference proteome</keyword>
<comment type="similarity">
    <text evidence="1">Belongs to the isochorismatase family.</text>
</comment>